<evidence type="ECO:0000313" key="2">
    <source>
        <dbReference type="EMBL" id="KAB1217428.1"/>
    </source>
</evidence>
<gene>
    <name evidence="2" type="ORF">CJ030_MR4G018375</name>
</gene>
<organism evidence="2 3">
    <name type="scientific">Morella rubra</name>
    <name type="common">Chinese bayberry</name>
    <dbReference type="NCBI Taxonomy" id="262757"/>
    <lineage>
        <taxon>Eukaryota</taxon>
        <taxon>Viridiplantae</taxon>
        <taxon>Streptophyta</taxon>
        <taxon>Embryophyta</taxon>
        <taxon>Tracheophyta</taxon>
        <taxon>Spermatophyta</taxon>
        <taxon>Magnoliopsida</taxon>
        <taxon>eudicotyledons</taxon>
        <taxon>Gunneridae</taxon>
        <taxon>Pentapetalae</taxon>
        <taxon>rosids</taxon>
        <taxon>fabids</taxon>
        <taxon>Fagales</taxon>
        <taxon>Myricaceae</taxon>
        <taxon>Morella</taxon>
    </lineage>
</organism>
<accession>A0A6A1W0V7</accession>
<evidence type="ECO:0000313" key="3">
    <source>
        <dbReference type="Proteomes" id="UP000516437"/>
    </source>
</evidence>
<sequence>MEESLARCRKLFPIVVLLFLASLSVTFAHISGSAMQPLSKITIQKAPLAMRESVSIKASPHVLGLKGEDTEWETVNLVTQILPRMIGSWVGFFSRKLQVKYSSSILQLVCQIMRKKVHVHIPLPATIRFHTYAQPRSRCVKLEIKANIKLADLSFRMPGYDPGNVPRLIHLELECYLG</sequence>
<dbReference type="OrthoDB" id="45007at2759"/>
<reference evidence="2 3" key="1">
    <citation type="journal article" date="2019" name="Plant Biotechnol. J.">
        <title>The red bayberry genome and genetic basis of sex determination.</title>
        <authorList>
            <person name="Jia H.M."/>
            <person name="Jia H.J."/>
            <person name="Cai Q.L."/>
            <person name="Wang Y."/>
            <person name="Zhao H.B."/>
            <person name="Yang W.F."/>
            <person name="Wang G.Y."/>
            <person name="Li Y.H."/>
            <person name="Zhan D.L."/>
            <person name="Shen Y.T."/>
            <person name="Niu Q.F."/>
            <person name="Chang L."/>
            <person name="Qiu J."/>
            <person name="Zhao L."/>
            <person name="Xie H.B."/>
            <person name="Fu W.Y."/>
            <person name="Jin J."/>
            <person name="Li X.W."/>
            <person name="Jiao Y."/>
            <person name="Zhou C.C."/>
            <person name="Tu T."/>
            <person name="Chai C.Y."/>
            <person name="Gao J.L."/>
            <person name="Fan L.J."/>
            <person name="van de Weg E."/>
            <person name="Wang J.Y."/>
            <person name="Gao Z.S."/>
        </authorList>
    </citation>
    <scope>NUCLEOTIDE SEQUENCE [LARGE SCALE GENOMIC DNA]</scope>
    <source>
        <tissue evidence="2">Leaves</tissue>
    </source>
</reference>
<keyword evidence="1" id="KW-0732">Signal</keyword>
<dbReference type="Proteomes" id="UP000516437">
    <property type="component" value="Chromosome 4"/>
</dbReference>
<feature type="signal peptide" evidence="1">
    <location>
        <begin position="1"/>
        <end position="28"/>
    </location>
</feature>
<evidence type="ECO:0000256" key="1">
    <source>
        <dbReference type="SAM" id="SignalP"/>
    </source>
</evidence>
<name>A0A6A1W0V7_9ROSI</name>
<dbReference type="AlphaFoldDB" id="A0A6A1W0V7"/>
<comment type="caution">
    <text evidence="2">The sequence shown here is derived from an EMBL/GenBank/DDBJ whole genome shotgun (WGS) entry which is preliminary data.</text>
</comment>
<keyword evidence="3" id="KW-1185">Reference proteome</keyword>
<dbReference type="EMBL" id="RXIC02000022">
    <property type="protein sequence ID" value="KAB1217428.1"/>
    <property type="molecule type" value="Genomic_DNA"/>
</dbReference>
<feature type="chain" id="PRO_5025598555" evidence="1">
    <location>
        <begin position="29"/>
        <end position="178"/>
    </location>
</feature>
<proteinExistence type="predicted"/>
<protein>
    <submittedName>
        <fullName evidence="2">Putative inactive purple acid phosphatase 24</fullName>
    </submittedName>
</protein>